<protein>
    <recommendedName>
        <fullName evidence="3">Lipoprotein</fullName>
    </recommendedName>
</protein>
<name>A0ABU3DXG1_9FLAO</name>
<evidence type="ECO:0000313" key="2">
    <source>
        <dbReference type="Proteomes" id="UP001261624"/>
    </source>
</evidence>
<dbReference type="RefSeq" id="WP_311679771.1">
    <property type="nucleotide sequence ID" value="NZ_JAVRHM010000001.1"/>
</dbReference>
<evidence type="ECO:0000313" key="1">
    <source>
        <dbReference type="EMBL" id="MDT0688333.1"/>
    </source>
</evidence>
<comment type="caution">
    <text evidence="1">The sequence shown here is derived from an EMBL/GenBank/DDBJ whole genome shotgun (WGS) entry which is preliminary data.</text>
</comment>
<dbReference type="Proteomes" id="UP001261624">
    <property type="component" value="Unassembled WGS sequence"/>
</dbReference>
<proteinExistence type="predicted"/>
<reference evidence="1 2" key="1">
    <citation type="submission" date="2023-09" db="EMBL/GenBank/DDBJ databases">
        <authorList>
            <person name="Rey-Velasco X."/>
        </authorList>
    </citation>
    <scope>NUCLEOTIDE SEQUENCE [LARGE SCALE GENOMIC DNA]</scope>
    <source>
        <strain evidence="1 2">F188</strain>
    </source>
</reference>
<organism evidence="1 2">
    <name type="scientific">Autumnicola patrickiae</name>
    <dbReference type="NCBI Taxonomy" id="3075591"/>
    <lineage>
        <taxon>Bacteria</taxon>
        <taxon>Pseudomonadati</taxon>
        <taxon>Bacteroidota</taxon>
        <taxon>Flavobacteriia</taxon>
        <taxon>Flavobacteriales</taxon>
        <taxon>Flavobacteriaceae</taxon>
        <taxon>Autumnicola</taxon>
    </lineage>
</organism>
<accession>A0ABU3DXG1</accession>
<gene>
    <name evidence="1" type="ORF">RM549_00945</name>
</gene>
<dbReference type="EMBL" id="JAVRHM010000001">
    <property type="protein sequence ID" value="MDT0688333.1"/>
    <property type="molecule type" value="Genomic_DNA"/>
</dbReference>
<keyword evidence="2" id="KW-1185">Reference proteome</keyword>
<dbReference type="PROSITE" id="PS51257">
    <property type="entry name" value="PROKAR_LIPOPROTEIN"/>
    <property type="match status" value="1"/>
</dbReference>
<evidence type="ECO:0008006" key="3">
    <source>
        <dbReference type="Google" id="ProtNLM"/>
    </source>
</evidence>
<sequence>MKKLFTFLFIGSMIASCSNDEVNEINEPETAADLETQVAEGLYDNSNLGIYEGVFTTLDGQLRATVLIEIDGKSEPAASFFMQSGDVKAVKADKTSKSSTESIHFSGEDFSFDFSVEENGSDPVVSNVTYMGKEGDVMIIKETSKAPVSPRTGTYWCLDCDTHPDLGAGKSQTFNAILVGGIDNPESDWEFQFTLGSDIFYGSAEQSNCDGAFGLTTCEVDGQGSGDSGPFYITGSHTYFSGNDTDSCSRIEGNIVYDSKFDNLDSELSFETDGPVGEDGNCP</sequence>